<name>A0A812U973_9DINO</name>
<sequence>MVGRCGGPGGLQRFAIGLCFVVGCMLRSAFSLQHAGGEAWPLTLIASAHSLPLVVKISTSDRPAYRTLQSDMVLRLTVRDISVLAFDPGLAQCQDILSETVNLPAPHSCTTSSDGSAVYLAFSADYALQPVTTYFFVLRLLLLAPGDLRQRTLLCEVLEEFEVIDRFGIVLGTIAASPPQPILQLSEFHISAASLVPEQVFILEVRLAAASAATAVDAGAQGSVVMWARPLMLWDFSAVSPCSVESSGGLAGLVGGGTCSFLRFPVSSAASVLDNVGLNAIRLVPAGRIGVEPVTFRFRLNAPKAGTLGVRWYAQAQQLGQAAHGAINSDAGLSVAPVPSALISYSRNAAAGADNTVQIVFKPGITFSGRGMLRVDVPSLFQVIVAEVQVSGFARLSSSPSIVLGSQSVTIELGATDVLWTGVSYVQNPEVATLPSACSDVLSALVTESDLLGILATSTFVPGAPEVGRPVQATATAAIGAMRPWVPKNLRMLGMRGCKVLMDSGILENILLPLHGAFLSPSGSVAFGSNLAVEQLNTLQVGCAGNAAISLFMLERVCSPNHACALGVLMLGVTRVGSFRRSGVLVRTLGLEIDGSLGVPCDPVTFSLGRVRISSRERSPQWACDVLAQVFFKNSLSLLSTDASISLQGPEEFLFACLSLSAPAATETVFPELGDPDCVSAPGLLTLSLSPGQFFAAGTPFSFQIDVLNPTLSQAAAIQSRVEALRAKYWDFSPWSLALPPGSPGASHARQRR</sequence>
<evidence type="ECO:0000313" key="2">
    <source>
        <dbReference type="Proteomes" id="UP000604046"/>
    </source>
</evidence>
<reference evidence="1" key="1">
    <citation type="submission" date="2021-02" db="EMBL/GenBank/DDBJ databases">
        <authorList>
            <person name="Dougan E. K."/>
            <person name="Rhodes N."/>
            <person name="Thang M."/>
            <person name="Chan C."/>
        </authorList>
    </citation>
    <scope>NUCLEOTIDE SEQUENCE</scope>
</reference>
<dbReference type="Proteomes" id="UP000604046">
    <property type="component" value="Unassembled WGS sequence"/>
</dbReference>
<dbReference type="OrthoDB" id="433851at2759"/>
<accession>A0A812U973</accession>
<gene>
    <name evidence="1" type="ORF">SNAT2548_LOCUS31360</name>
</gene>
<protein>
    <submittedName>
        <fullName evidence="1">Uncharacterized protein</fullName>
    </submittedName>
</protein>
<organism evidence="1 2">
    <name type="scientific">Symbiodinium natans</name>
    <dbReference type="NCBI Taxonomy" id="878477"/>
    <lineage>
        <taxon>Eukaryota</taxon>
        <taxon>Sar</taxon>
        <taxon>Alveolata</taxon>
        <taxon>Dinophyceae</taxon>
        <taxon>Suessiales</taxon>
        <taxon>Symbiodiniaceae</taxon>
        <taxon>Symbiodinium</taxon>
    </lineage>
</organism>
<dbReference type="AlphaFoldDB" id="A0A812U973"/>
<keyword evidence="2" id="KW-1185">Reference proteome</keyword>
<proteinExistence type="predicted"/>
<evidence type="ECO:0000313" key="1">
    <source>
        <dbReference type="EMBL" id="CAE7557406.1"/>
    </source>
</evidence>
<dbReference type="PROSITE" id="PS51257">
    <property type="entry name" value="PROKAR_LIPOPROTEIN"/>
    <property type="match status" value="1"/>
</dbReference>
<dbReference type="EMBL" id="CAJNDS010002655">
    <property type="protein sequence ID" value="CAE7557406.1"/>
    <property type="molecule type" value="Genomic_DNA"/>
</dbReference>
<comment type="caution">
    <text evidence="1">The sequence shown here is derived from an EMBL/GenBank/DDBJ whole genome shotgun (WGS) entry which is preliminary data.</text>
</comment>